<comment type="similarity">
    <text evidence="3 16">Belongs to the peptidase M1 family.</text>
</comment>
<evidence type="ECO:0000256" key="15">
    <source>
        <dbReference type="PIRSR" id="PIRSR634016-4"/>
    </source>
</evidence>
<evidence type="ECO:0000256" key="3">
    <source>
        <dbReference type="ARBA" id="ARBA00010136"/>
    </source>
</evidence>
<keyword evidence="12" id="KW-0325">Glycoprotein</keyword>
<evidence type="ECO:0000256" key="12">
    <source>
        <dbReference type="ARBA" id="ARBA00023180"/>
    </source>
</evidence>
<dbReference type="Gene3D" id="1.10.390.10">
    <property type="entry name" value="Neutral Protease Domain 2"/>
    <property type="match status" value="1"/>
</dbReference>
<dbReference type="GO" id="GO:0043171">
    <property type="term" value="P:peptide catabolic process"/>
    <property type="evidence" value="ECO:0007669"/>
    <property type="project" value="TreeGrafter"/>
</dbReference>
<evidence type="ECO:0000256" key="1">
    <source>
        <dbReference type="ARBA" id="ARBA00004167"/>
    </source>
</evidence>
<keyword evidence="16" id="KW-0031">Aminopeptidase</keyword>
<feature type="binding site" evidence="14">
    <location>
        <position position="357"/>
    </location>
    <ligand>
        <name>Zn(2+)</name>
        <dbReference type="ChEBI" id="CHEBI:29105"/>
        <note>catalytic</note>
    </ligand>
</feature>
<dbReference type="Gene3D" id="2.60.40.1910">
    <property type="match status" value="1"/>
</dbReference>
<gene>
    <name evidence="19" type="ORF">MNOR_LOCUS7415</name>
</gene>
<evidence type="ECO:0000256" key="4">
    <source>
        <dbReference type="ARBA" id="ARBA00022670"/>
    </source>
</evidence>
<feature type="domain" description="ERAP1-like C-terminal" evidence="18">
    <location>
        <begin position="589"/>
        <end position="764"/>
    </location>
</feature>
<dbReference type="InterPro" id="IPR024571">
    <property type="entry name" value="ERAP1-like_C_dom"/>
</dbReference>
<evidence type="ECO:0000256" key="13">
    <source>
        <dbReference type="PIRSR" id="PIRSR634016-1"/>
    </source>
</evidence>
<keyword evidence="10 16" id="KW-0482">Metalloprotease</keyword>
<accession>A0AAV2Q1N3</accession>
<feature type="binding site" evidence="14">
    <location>
        <position position="361"/>
    </location>
    <ligand>
        <name>Zn(2+)</name>
        <dbReference type="ChEBI" id="CHEBI:29105"/>
        <note>catalytic</note>
    </ligand>
</feature>
<organism evidence="19 20">
    <name type="scientific">Meganyctiphanes norvegica</name>
    <name type="common">Northern krill</name>
    <name type="synonym">Thysanopoda norvegica</name>
    <dbReference type="NCBI Taxonomy" id="48144"/>
    <lineage>
        <taxon>Eukaryota</taxon>
        <taxon>Metazoa</taxon>
        <taxon>Ecdysozoa</taxon>
        <taxon>Arthropoda</taxon>
        <taxon>Crustacea</taxon>
        <taxon>Multicrustacea</taxon>
        <taxon>Malacostraca</taxon>
        <taxon>Eumalacostraca</taxon>
        <taxon>Eucarida</taxon>
        <taxon>Euphausiacea</taxon>
        <taxon>Euphausiidae</taxon>
        <taxon>Meganyctiphanes</taxon>
    </lineage>
</organism>
<feature type="non-terminal residue" evidence="19">
    <location>
        <position position="765"/>
    </location>
</feature>
<keyword evidence="9" id="KW-1133">Transmembrane helix</keyword>
<evidence type="ECO:0000256" key="2">
    <source>
        <dbReference type="ARBA" id="ARBA00004609"/>
    </source>
</evidence>
<dbReference type="GO" id="GO:0005615">
    <property type="term" value="C:extracellular space"/>
    <property type="evidence" value="ECO:0007669"/>
    <property type="project" value="TreeGrafter"/>
</dbReference>
<evidence type="ECO:0000256" key="16">
    <source>
        <dbReference type="RuleBase" id="RU364040"/>
    </source>
</evidence>
<evidence type="ECO:0000256" key="11">
    <source>
        <dbReference type="ARBA" id="ARBA00023136"/>
    </source>
</evidence>
<evidence type="ECO:0000259" key="18">
    <source>
        <dbReference type="Pfam" id="PF11838"/>
    </source>
</evidence>
<dbReference type="PANTHER" id="PTHR11533">
    <property type="entry name" value="PROTEASE M1 ZINC METALLOPROTEASE"/>
    <property type="match status" value="1"/>
</dbReference>
<feature type="binding site" evidence="14">
    <location>
        <position position="380"/>
    </location>
    <ligand>
        <name>Zn(2+)</name>
        <dbReference type="ChEBI" id="CHEBI:29105"/>
        <note>catalytic</note>
    </ligand>
</feature>
<keyword evidence="6 14" id="KW-0479">Metal-binding</keyword>
<dbReference type="GO" id="GO:0005737">
    <property type="term" value="C:cytoplasm"/>
    <property type="evidence" value="ECO:0007669"/>
    <property type="project" value="TreeGrafter"/>
</dbReference>
<dbReference type="Pfam" id="PF01433">
    <property type="entry name" value="Peptidase_M1"/>
    <property type="match status" value="1"/>
</dbReference>
<dbReference type="EMBL" id="CAXKWB010003252">
    <property type="protein sequence ID" value="CAL4068724.1"/>
    <property type="molecule type" value="Genomic_DNA"/>
</dbReference>
<reference evidence="19 20" key="1">
    <citation type="submission" date="2024-05" db="EMBL/GenBank/DDBJ databases">
        <authorList>
            <person name="Wallberg A."/>
        </authorList>
    </citation>
    <scope>NUCLEOTIDE SEQUENCE [LARGE SCALE GENOMIC DNA]</scope>
</reference>
<evidence type="ECO:0000259" key="17">
    <source>
        <dbReference type="Pfam" id="PF01433"/>
    </source>
</evidence>
<evidence type="ECO:0000256" key="14">
    <source>
        <dbReference type="PIRSR" id="PIRSR634016-3"/>
    </source>
</evidence>
<name>A0AAV2Q1N3_MEGNR</name>
<dbReference type="InterPro" id="IPR034016">
    <property type="entry name" value="M1_APN-typ"/>
</dbReference>
<dbReference type="GO" id="GO:0005886">
    <property type="term" value="C:plasma membrane"/>
    <property type="evidence" value="ECO:0007669"/>
    <property type="project" value="UniProtKB-SubCell"/>
</dbReference>
<proteinExistence type="inferred from homology"/>
<dbReference type="EC" id="3.4.11.-" evidence="16"/>
<keyword evidence="8 14" id="KW-0862">Zinc</keyword>
<comment type="cofactor">
    <cofactor evidence="14 16">
        <name>Zn(2+)</name>
        <dbReference type="ChEBI" id="CHEBI:29105"/>
    </cofactor>
    <text evidence="14 16">Binds 1 zinc ion per subunit.</text>
</comment>
<keyword evidence="20" id="KW-1185">Reference proteome</keyword>
<dbReference type="GO" id="GO:0070006">
    <property type="term" value="F:metalloaminopeptidase activity"/>
    <property type="evidence" value="ECO:0007669"/>
    <property type="project" value="TreeGrafter"/>
</dbReference>
<keyword evidence="7 16" id="KW-0378">Hydrolase</keyword>
<feature type="active site" description="Proton acceptor" evidence="13">
    <location>
        <position position="358"/>
    </location>
</feature>
<protein>
    <recommendedName>
        <fullName evidence="16">Aminopeptidase</fullName>
        <ecNumber evidence="16">3.4.11.-</ecNumber>
    </recommendedName>
</protein>
<keyword evidence="11" id="KW-0472">Membrane</keyword>
<feature type="site" description="Transition state stabilizer" evidence="15">
    <location>
        <position position="443"/>
    </location>
</feature>
<dbReference type="InterPro" id="IPR027268">
    <property type="entry name" value="Peptidase_M4/M1_CTD_sf"/>
</dbReference>
<dbReference type="PRINTS" id="PR00756">
    <property type="entry name" value="ALADIPTASE"/>
</dbReference>
<sequence length="765" mass="88115">MALHPKGNGYTSNLGKLRKINFAIVRLSTDHGLPIMVYARYVIYLVPKTFPPDAFSIRQNGILCGLKVRPFRNVSPLINLPPNMKRSNVLGSVDLRLAEANAEISSVVITSSLTAALFKFYMKYWNPESIFKALLFSVKKKAFLRDKKSCQKCINYSKRFIYFLDLIFKNNTKSLYMSEFQLTSITKRLIMNTVLPLKTSQVSYYNFQKNRFFAKIFSSVYSLFEPFRHVLVNAPDYNIVPGLNIGYNLLITYFSVRFMAVYKKIPKNISNFVTIDIYRPPIFIVFGYIALRARTYCNLFFGPYGPVRVQNMIAIPNFGAGAMENWGLITYRETALMFDPEHTSSRDQQRVAVVVAHELAHQWFGNLVTMKWWSDLWLNEGFASYMENRGAGEAEPGWDMGDQFVIEKVQPALELDALQASHPISTNVTVPEQIESLFDTISYKKGASMIGMLESFIGRALLQKGLRLYLSEYRYNNAETNDLWGSLTKITASNDNPLDIKVIMDTWTLQAGFPLVFVTLEDGHVTATQNRFLICEENITETNVPLNDTIGFKWHIPLTYVTNIEPQKEEKIWMNLTNVEFNVDPRVEWVKMNVGQLGFYRVSYDQHGWSHLIQQLKDNHTALKPSDRASLIDDAFTLVKAGSISATVPLDLTQYLMEETKYVCWHTALRHLFEWLQLLFNYPARTLMIKYIHTLVRPMYLKTGWEDTGSHLYKLLRSEILMATIDVGDEDAIKEAKSLFYEWRFNNKTISVNIRAVVYKTGVRF</sequence>
<evidence type="ECO:0000256" key="5">
    <source>
        <dbReference type="ARBA" id="ARBA00022692"/>
    </source>
</evidence>
<keyword evidence="5" id="KW-0812">Transmembrane</keyword>
<comment type="subcellular location">
    <subcellularLocation>
        <location evidence="2">Cell membrane</location>
        <topology evidence="2">Lipid-anchor</topology>
        <topology evidence="2">GPI-anchor</topology>
    </subcellularLocation>
    <subcellularLocation>
        <location evidence="1">Membrane</location>
        <topology evidence="1">Single-pass membrane protein</topology>
    </subcellularLocation>
</comment>
<comment type="caution">
    <text evidence="19">The sequence shown here is derived from an EMBL/GenBank/DDBJ whole genome shotgun (WGS) entry which is preliminary data.</text>
</comment>
<dbReference type="InterPro" id="IPR014782">
    <property type="entry name" value="Peptidase_M1_dom"/>
</dbReference>
<dbReference type="Gene3D" id="1.25.50.20">
    <property type="match status" value="1"/>
</dbReference>
<keyword evidence="4 16" id="KW-0645">Protease</keyword>
<dbReference type="GO" id="GO:0006508">
    <property type="term" value="P:proteolysis"/>
    <property type="evidence" value="ECO:0007669"/>
    <property type="project" value="UniProtKB-KW"/>
</dbReference>
<evidence type="ECO:0000256" key="8">
    <source>
        <dbReference type="ARBA" id="ARBA00022833"/>
    </source>
</evidence>
<dbReference type="CDD" id="cd09601">
    <property type="entry name" value="M1_APN-Q_like"/>
    <property type="match status" value="1"/>
</dbReference>
<dbReference type="FunFam" id="1.10.390.10:FF:000016">
    <property type="entry name" value="Glutamyl aminopeptidase"/>
    <property type="match status" value="1"/>
</dbReference>
<dbReference type="AlphaFoldDB" id="A0AAV2Q1N3"/>
<evidence type="ECO:0000256" key="7">
    <source>
        <dbReference type="ARBA" id="ARBA00022801"/>
    </source>
</evidence>
<dbReference type="SUPFAM" id="SSF55486">
    <property type="entry name" value="Metalloproteases ('zincins'), catalytic domain"/>
    <property type="match status" value="1"/>
</dbReference>
<dbReference type="InterPro" id="IPR050344">
    <property type="entry name" value="Peptidase_M1_aminopeptidases"/>
</dbReference>
<dbReference type="Pfam" id="PF11838">
    <property type="entry name" value="ERAP1_C"/>
    <property type="match status" value="1"/>
</dbReference>
<dbReference type="Proteomes" id="UP001497623">
    <property type="component" value="Unassembled WGS sequence"/>
</dbReference>
<evidence type="ECO:0000256" key="9">
    <source>
        <dbReference type="ARBA" id="ARBA00022989"/>
    </source>
</evidence>
<evidence type="ECO:0000313" key="19">
    <source>
        <dbReference type="EMBL" id="CAL4068724.1"/>
    </source>
</evidence>
<evidence type="ECO:0000256" key="10">
    <source>
        <dbReference type="ARBA" id="ARBA00023049"/>
    </source>
</evidence>
<dbReference type="PANTHER" id="PTHR11533:SF299">
    <property type="entry name" value="AMINOPEPTIDASE"/>
    <property type="match status" value="1"/>
</dbReference>
<dbReference type="GO" id="GO:0008270">
    <property type="term" value="F:zinc ion binding"/>
    <property type="evidence" value="ECO:0007669"/>
    <property type="project" value="UniProtKB-UniRule"/>
</dbReference>
<feature type="domain" description="Peptidase M1 membrane alanine aminopeptidase" evidence="17">
    <location>
        <begin position="299"/>
        <end position="507"/>
    </location>
</feature>
<evidence type="ECO:0000313" key="20">
    <source>
        <dbReference type="Proteomes" id="UP001497623"/>
    </source>
</evidence>
<dbReference type="GO" id="GO:0042277">
    <property type="term" value="F:peptide binding"/>
    <property type="evidence" value="ECO:0007669"/>
    <property type="project" value="TreeGrafter"/>
</dbReference>
<dbReference type="InterPro" id="IPR001930">
    <property type="entry name" value="Peptidase_M1"/>
</dbReference>
<evidence type="ECO:0000256" key="6">
    <source>
        <dbReference type="ARBA" id="ARBA00022723"/>
    </source>
</evidence>